<gene>
    <name evidence="2" type="ORF">M440DRAFT_1032076</name>
</gene>
<reference evidence="2 3" key="1">
    <citation type="submission" date="2016-07" db="EMBL/GenBank/DDBJ databases">
        <title>Multiple horizontal gene transfer events from other fungi enriched the ability of initially mycotrophic Trichoderma (Ascomycota) to feed on dead plant biomass.</title>
        <authorList>
            <consortium name="DOE Joint Genome Institute"/>
            <person name="Aerts A."/>
            <person name="Atanasova L."/>
            <person name="Chenthamara K."/>
            <person name="Zhang J."/>
            <person name="Grujic M."/>
            <person name="Henrissat B."/>
            <person name="Kuo A."/>
            <person name="Salamov A."/>
            <person name="Lipzen A."/>
            <person name="Labutti K."/>
            <person name="Barry K."/>
            <person name="Miao Y."/>
            <person name="Rahimi M.J."/>
            <person name="Shen Q."/>
            <person name="Grigoriev I.V."/>
            <person name="Kubicek C.P."/>
            <person name="Druzhinina I.S."/>
        </authorList>
    </citation>
    <scope>NUCLEOTIDE SEQUENCE [LARGE SCALE GENOMIC DNA]</scope>
    <source>
        <strain evidence="2 3">ATCC 18648</strain>
    </source>
</reference>
<dbReference type="Proteomes" id="UP000240760">
    <property type="component" value="Unassembled WGS sequence"/>
</dbReference>
<evidence type="ECO:0000256" key="1">
    <source>
        <dbReference type="SAM" id="SignalP"/>
    </source>
</evidence>
<evidence type="ECO:0000313" key="2">
    <source>
        <dbReference type="EMBL" id="PTB74679.1"/>
    </source>
</evidence>
<dbReference type="AlphaFoldDB" id="A0A2T4BZE0"/>
<dbReference type="EMBL" id="KZ679135">
    <property type="protein sequence ID" value="PTB74679.1"/>
    <property type="molecule type" value="Genomic_DNA"/>
</dbReference>
<proteinExistence type="predicted"/>
<keyword evidence="3" id="KW-1185">Reference proteome</keyword>
<feature type="signal peptide" evidence="1">
    <location>
        <begin position="1"/>
        <end position="20"/>
    </location>
</feature>
<accession>A0A2T4BZE0</accession>
<name>A0A2T4BZE0_TRILO</name>
<sequence length="98" mass="10502">MLSLPLPLLLLIPLPFVNLAYRALSTLTRQCSGLHRAAAYLINTRPSPAVDPSLCFSLAAPPARDSSPGLSVDTDNCYQLCRPASSPLPLSPSRRAMN</sequence>
<feature type="chain" id="PRO_5015737834" description="Secreted protein" evidence="1">
    <location>
        <begin position="21"/>
        <end position="98"/>
    </location>
</feature>
<evidence type="ECO:0000313" key="3">
    <source>
        <dbReference type="Proteomes" id="UP000240760"/>
    </source>
</evidence>
<organism evidence="2 3">
    <name type="scientific">Trichoderma longibrachiatum ATCC 18648</name>
    <dbReference type="NCBI Taxonomy" id="983965"/>
    <lineage>
        <taxon>Eukaryota</taxon>
        <taxon>Fungi</taxon>
        <taxon>Dikarya</taxon>
        <taxon>Ascomycota</taxon>
        <taxon>Pezizomycotina</taxon>
        <taxon>Sordariomycetes</taxon>
        <taxon>Hypocreomycetidae</taxon>
        <taxon>Hypocreales</taxon>
        <taxon>Hypocreaceae</taxon>
        <taxon>Trichoderma</taxon>
    </lineage>
</organism>
<keyword evidence="1" id="KW-0732">Signal</keyword>
<protein>
    <recommendedName>
        <fullName evidence="4">Secreted protein</fullName>
    </recommendedName>
</protein>
<evidence type="ECO:0008006" key="4">
    <source>
        <dbReference type="Google" id="ProtNLM"/>
    </source>
</evidence>